<gene>
    <name evidence="1" type="ORF">BDR25DRAFT_282292</name>
</gene>
<sequence length="154" mass="16709">MALGTVLPTWPALVFTYLEPVALIMGWHSATFDPQSFVLKQVPTTTPSSLTPVSASALCLSYAAGNVYLLLGLIAILCTAITHEARVAKYYLFFVALGDLGHIYASYRAMGPEIFWDFSGYNDMMWGNIGGSAFLHVNRLATILGVFGRLGPRA</sequence>
<protein>
    <submittedName>
        <fullName evidence="1">Uncharacterized protein</fullName>
    </submittedName>
</protein>
<evidence type="ECO:0000313" key="2">
    <source>
        <dbReference type="Proteomes" id="UP000799755"/>
    </source>
</evidence>
<dbReference type="Proteomes" id="UP000799755">
    <property type="component" value="Unassembled WGS sequence"/>
</dbReference>
<evidence type="ECO:0000313" key="1">
    <source>
        <dbReference type="EMBL" id="KAF2473072.1"/>
    </source>
</evidence>
<keyword evidence="2" id="KW-1185">Reference proteome</keyword>
<proteinExistence type="predicted"/>
<organism evidence="1 2">
    <name type="scientific">Lindgomyces ingoldianus</name>
    <dbReference type="NCBI Taxonomy" id="673940"/>
    <lineage>
        <taxon>Eukaryota</taxon>
        <taxon>Fungi</taxon>
        <taxon>Dikarya</taxon>
        <taxon>Ascomycota</taxon>
        <taxon>Pezizomycotina</taxon>
        <taxon>Dothideomycetes</taxon>
        <taxon>Pleosporomycetidae</taxon>
        <taxon>Pleosporales</taxon>
        <taxon>Lindgomycetaceae</taxon>
        <taxon>Lindgomyces</taxon>
    </lineage>
</organism>
<accession>A0ACB6R1Z2</accession>
<comment type="caution">
    <text evidence="1">The sequence shown here is derived from an EMBL/GenBank/DDBJ whole genome shotgun (WGS) entry which is preliminary data.</text>
</comment>
<name>A0ACB6R1Z2_9PLEO</name>
<reference evidence="1" key="1">
    <citation type="journal article" date="2020" name="Stud. Mycol.">
        <title>101 Dothideomycetes genomes: a test case for predicting lifestyles and emergence of pathogens.</title>
        <authorList>
            <person name="Haridas S."/>
            <person name="Albert R."/>
            <person name="Binder M."/>
            <person name="Bloem J."/>
            <person name="Labutti K."/>
            <person name="Salamov A."/>
            <person name="Andreopoulos B."/>
            <person name="Baker S."/>
            <person name="Barry K."/>
            <person name="Bills G."/>
            <person name="Bluhm B."/>
            <person name="Cannon C."/>
            <person name="Castanera R."/>
            <person name="Culley D."/>
            <person name="Daum C."/>
            <person name="Ezra D."/>
            <person name="Gonzalez J."/>
            <person name="Henrissat B."/>
            <person name="Kuo A."/>
            <person name="Liang C."/>
            <person name="Lipzen A."/>
            <person name="Lutzoni F."/>
            <person name="Magnuson J."/>
            <person name="Mondo S."/>
            <person name="Nolan M."/>
            <person name="Ohm R."/>
            <person name="Pangilinan J."/>
            <person name="Park H.-J."/>
            <person name="Ramirez L."/>
            <person name="Alfaro M."/>
            <person name="Sun H."/>
            <person name="Tritt A."/>
            <person name="Yoshinaga Y."/>
            <person name="Zwiers L.-H."/>
            <person name="Turgeon B."/>
            <person name="Goodwin S."/>
            <person name="Spatafora J."/>
            <person name="Crous P."/>
            <person name="Grigoriev I."/>
        </authorList>
    </citation>
    <scope>NUCLEOTIDE SEQUENCE</scope>
    <source>
        <strain evidence="1">ATCC 200398</strain>
    </source>
</reference>
<dbReference type="EMBL" id="MU003500">
    <property type="protein sequence ID" value="KAF2473072.1"/>
    <property type="molecule type" value="Genomic_DNA"/>
</dbReference>